<dbReference type="Proteomes" id="UP000821853">
    <property type="component" value="Unassembled WGS sequence"/>
</dbReference>
<feature type="compositionally biased region" description="Polar residues" evidence="1">
    <location>
        <begin position="276"/>
        <end position="296"/>
    </location>
</feature>
<comment type="caution">
    <text evidence="2">The sequence shown here is derived from an EMBL/GenBank/DDBJ whole genome shotgun (WGS) entry which is preliminary data.</text>
</comment>
<organism evidence="2 3">
    <name type="scientific">Haemaphysalis longicornis</name>
    <name type="common">Bush tick</name>
    <dbReference type="NCBI Taxonomy" id="44386"/>
    <lineage>
        <taxon>Eukaryota</taxon>
        <taxon>Metazoa</taxon>
        <taxon>Ecdysozoa</taxon>
        <taxon>Arthropoda</taxon>
        <taxon>Chelicerata</taxon>
        <taxon>Arachnida</taxon>
        <taxon>Acari</taxon>
        <taxon>Parasitiformes</taxon>
        <taxon>Ixodida</taxon>
        <taxon>Ixodoidea</taxon>
        <taxon>Ixodidae</taxon>
        <taxon>Haemaphysalinae</taxon>
        <taxon>Haemaphysalis</taxon>
    </lineage>
</organism>
<evidence type="ECO:0000313" key="2">
    <source>
        <dbReference type="EMBL" id="KAH9377334.1"/>
    </source>
</evidence>
<name>A0A9J6GFU9_HAELO</name>
<sequence>MLPLAQAPAITGYDPVSMQVVCMDTAQHEDCPPSEEEYLEDMIRIWRRKHSSKAPKGNDLLANNRRRLALVMLLKGVSSKPQWRPKHTPHIGRDELIVVLKPSTTLDLKAICSRPSGSPSLRPDDCSESRGTPRPQLPFRGHESQGRKRCKGVITISNHERRPSKTLSAWNNANLPCTKTWAAETASREICKKTSRLSRCDRWGTGGYLPETNPGRCTMRLSRWLPLPNGPVEHKYTPRCLIYGVGQTCSGQEQPRESGTVARTQIFSAEDFPTLPNAQNESQTTAGTSEPMQQSEPSERNESASVASACRCSDCTFVQRVPQVEQRLTKLERTIEELPKKILEGVRASFAELW</sequence>
<dbReference type="VEuPathDB" id="VectorBase:HLOH_053300"/>
<gene>
    <name evidence="2" type="ORF">HPB48_016063</name>
</gene>
<evidence type="ECO:0000256" key="1">
    <source>
        <dbReference type="SAM" id="MobiDB-lite"/>
    </source>
</evidence>
<accession>A0A9J6GFU9</accession>
<protein>
    <submittedName>
        <fullName evidence="2">Uncharacterized protein</fullName>
    </submittedName>
</protein>
<evidence type="ECO:0000313" key="3">
    <source>
        <dbReference type="Proteomes" id="UP000821853"/>
    </source>
</evidence>
<proteinExistence type="predicted"/>
<feature type="region of interest" description="Disordered" evidence="1">
    <location>
        <begin position="269"/>
        <end position="303"/>
    </location>
</feature>
<dbReference type="EMBL" id="JABSTR010000008">
    <property type="protein sequence ID" value="KAH9377334.1"/>
    <property type="molecule type" value="Genomic_DNA"/>
</dbReference>
<dbReference type="AlphaFoldDB" id="A0A9J6GFU9"/>
<feature type="region of interest" description="Disordered" evidence="1">
    <location>
        <begin position="111"/>
        <end position="148"/>
    </location>
</feature>
<reference evidence="2 3" key="1">
    <citation type="journal article" date="2020" name="Cell">
        <title>Large-Scale Comparative Analyses of Tick Genomes Elucidate Their Genetic Diversity and Vector Capacities.</title>
        <authorList>
            <consortium name="Tick Genome and Microbiome Consortium (TIGMIC)"/>
            <person name="Jia N."/>
            <person name="Wang J."/>
            <person name="Shi W."/>
            <person name="Du L."/>
            <person name="Sun Y."/>
            <person name="Zhan W."/>
            <person name="Jiang J.F."/>
            <person name="Wang Q."/>
            <person name="Zhang B."/>
            <person name="Ji P."/>
            <person name="Bell-Sakyi L."/>
            <person name="Cui X.M."/>
            <person name="Yuan T.T."/>
            <person name="Jiang B.G."/>
            <person name="Yang W.F."/>
            <person name="Lam T.T."/>
            <person name="Chang Q.C."/>
            <person name="Ding S.J."/>
            <person name="Wang X.J."/>
            <person name="Zhu J.G."/>
            <person name="Ruan X.D."/>
            <person name="Zhao L."/>
            <person name="Wei J.T."/>
            <person name="Ye R.Z."/>
            <person name="Que T.C."/>
            <person name="Du C.H."/>
            <person name="Zhou Y.H."/>
            <person name="Cheng J.X."/>
            <person name="Dai P.F."/>
            <person name="Guo W.B."/>
            <person name="Han X.H."/>
            <person name="Huang E.J."/>
            <person name="Li L.F."/>
            <person name="Wei W."/>
            <person name="Gao Y.C."/>
            <person name="Liu J.Z."/>
            <person name="Shao H.Z."/>
            <person name="Wang X."/>
            <person name="Wang C.C."/>
            <person name="Yang T.C."/>
            <person name="Huo Q.B."/>
            <person name="Li W."/>
            <person name="Chen H.Y."/>
            <person name="Chen S.E."/>
            <person name="Zhou L.G."/>
            <person name="Ni X.B."/>
            <person name="Tian J.H."/>
            <person name="Sheng Y."/>
            <person name="Liu T."/>
            <person name="Pan Y.S."/>
            <person name="Xia L.Y."/>
            <person name="Li J."/>
            <person name="Zhao F."/>
            <person name="Cao W.C."/>
        </authorList>
    </citation>
    <scope>NUCLEOTIDE SEQUENCE [LARGE SCALE GENOMIC DNA]</scope>
    <source>
        <strain evidence="2">HaeL-2018</strain>
    </source>
</reference>
<keyword evidence="3" id="KW-1185">Reference proteome</keyword>